<evidence type="ECO:0000256" key="6">
    <source>
        <dbReference type="ARBA" id="ARBA00023159"/>
    </source>
</evidence>
<keyword evidence="6" id="KW-0010">Activator</keyword>
<dbReference type="InterPro" id="IPR021640">
    <property type="entry name" value="Mediator_Med28"/>
</dbReference>
<accession>A0A7R9LBU0</accession>
<evidence type="ECO:0000256" key="9">
    <source>
        <dbReference type="ARBA" id="ARBA00031964"/>
    </source>
</evidence>
<dbReference type="AlphaFoldDB" id="A0A7R9LBU0"/>
<dbReference type="GO" id="GO:0016592">
    <property type="term" value="C:mediator complex"/>
    <property type="evidence" value="ECO:0007669"/>
    <property type="project" value="TreeGrafter"/>
</dbReference>
<reference evidence="11" key="1">
    <citation type="submission" date="2020-11" db="EMBL/GenBank/DDBJ databases">
        <authorList>
            <person name="Tran Van P."/>
        </authorList>
    </citation>
    <scope>NUCLEOTIDE SEQUENCE</scope>
</reference>
<evidence type="ECO:0000256" key="4">
    <source>
        <dbReference type="ARBA" id="ARBA00023015"/>
    </source>
</evidence>
<gene>
    <name evidence="11" type="ORF">ONB1V03_LOCUS1602</name>
</gene>
<proteinExistence type="inferred from homology"/>
<protein>
    <recommendedName>
        <fullName evidence="3">Mediator of RNA polymerase II transcription subunit 28</fullName>
    </recommendedName>
    <alternativeName>
        <fullName evidence="9">Mediator complex subunit 28</fullName>
    </alternativeName>
</protein>
<evidence type="ECO:0000313" key="11">
    <source>
        <dbReference type="EMBL" id="CAD7638801.1"/>
    </source>
</evidence>
<keyword evidence="5" id="KW-0175">Coiled coil</keyword>
<comment type="subcellular location">
    <subcellularLocation>
        <location evidence="1">Nucleus</location>
    </subcellularLocation>
</comment>
<evidence type="ECO:0000256" key="7">
    <source>
        <dbReference type="ARBA" id="ARBA00023163"/>
    </source>
</evidence>
<dbReference type="PANTHER" id="PTHR13512">
    <property type="entry name" value="MEDIATOR COMPLEX SUBUNIT 28"/>
    <property type="match status" value="1"/>
</dbReference>
<keyword evidence="8" id="KW-0539">Nucleus</keyword>
<keyword evidence="12" id="KW-1185">Reference proteome</keyword>
<evidence type="ECO:0000256" key="2">
    <source>
        <dbReference type="ARBA" id="ARBA00005571"/>
    </source>
</evidence>
<dbReference type="Proteomes" id="UP000728032">
    <property type="component" value="Unassembled WGS sequence"/>
</dbReference>
<keyword evidence="7" id="KW-0804">Transcription</keyword>
<dbReference type="PANTHER" id="PTHR13512:SF2">
    <property type="entry name" value="MEDIATOR OF RNA POLYMERASE II TRANSCRIPTION SUBUNIT 28"/>
    <property type="match status" value="1"/>
</dbReference>
<feature type="compositionally biased region" description="Low complexity" evidence="10">
    <location>
        <begin position="223"/>
        <end position="240"/>
    </location>
</feature>
<dbReference type="OrthoDB" id="2286203at2759"/>
<evidence type="ECO:0000313" key="12">
    <source>
        <dbReference type="Proteomes" id="UP000728032"/>
    </source>
</evidence>
<dbReference type="EMBL" id="OC915132">
    <property type="protein sequence ID" value="CAD7638801.1"/>
    <property type="molecule type" value="Genomic_DNA"/>
</dbReference>
<feature type="region of interest" description="Disordered" evidence="10">
    <location>
        <begin position="134"/>
        <end position="179"/>
    </location>
</feature>
<feature type="region of interest" description="Disordered" evidence="10">
    <location>
        <begin position="223"/>
        <end position="245"/>
    </location>
</feature>
<evidence type="ECO:0000256" key="8">
    <source>
        <dbReference type="ARBA" id="ARBA00023242"/>
    </source>
</evidence>
<comment type="similarity">
    <text evidence="2">Belongs to the Mediator complex subunit 28 family.</text>
</comment>
<dbReference type="Pfam" id="PF11594">
    <property type="entry name" value="Med28"/>
    <property type="match status" value="1"/>
</dbReference>
<sequence>MTANNNNSNNSLVDEFENAFQSCLSALTNPSTVHIHDSDEVKTSVEQTIQRFLDIGRQIECFFLQKRLLLSDQKPELILSEDCSELKNEIARKDQILTKYYDKLQLWQSMINETVANSDGSHHLQRQTSLNQSMTAPQTPMSGQPSQSQPPLRHAVQSPVAAGNGPHLMRPSMGPQMSGPMTPPQMISSGPMPGPVGMLPPPPPQTGMASGQPTNMGPMMGQMPTQQTGQPMGQQFMPQQSHPVGLQGPLAYLERTTSNIGLPDPRR</sequence>
<keyword evidence="4" id="KW-0805">Transcription regulation</keyword>
<organism evidence="11">
    <name type="scientific">Oppiella nova</name>
    <dbReference type="NCBI Taxonomy" id="334625"/>
    <lineage>
        <taxon>Eukaryota</taxon>
        <taxon>Metazoa</taxon>
        <taxon>Ecdysozoa</taxon>
        <taxon>Arthropoda</taxon>
        <taxon>Chelicerata</taxon>
        <taxon>Arachnida</taxon>
        <taxon>Acari</taxon>
        <taxon>Acariformes</taxon>
        <taxon>Sarcoptiformes</taxon>
        <taxon>Oribatida</taxon>
        <taxon>Brachypylina</taxon>
        <taxon>Oppioidea</taxon>
        <taxon>Oppiidae</taxon>
        <taxon>Oppiella</taxon>
    </lineage>
</organism>
<evidence type="ECO:0000256" key="5">
    <source>
        <dbReference type="ARBA" id="ARBA00023054"/>
    </source>
</evidence>
<feature type="compositionally biased region" description="Low complexity" evidence="10">
    <location>
        <begin position="137"/>
        <end position="151"/>
    </location>
</feature>
<name>A0A7R9LBU0_9ACAR</name>
<evidence type="ECO:0000256" key="10">
    <source>
        <dbReference type="SAM" id="MobiDB-lite"/>
    </source>
</evidence>
<dbReference type="EMBL" id="CAJPVJ010000307">
    <property type="protein sequence ID" value="CAG2162001.1"/>
    <property type="molecule type" value="Genomic_DNA"/>
</dbReference>
<evidence type="ECO:0000256" key="3">
    <source>
        <dbReference type="ARBA" id="ARBA00019683"/>
    </source>
</evidence>
<evidence type="ECO:0000256" key="1">
    <source>
        <dbReference type="ARBA" id="ARBA00004123"/>
    </source>
</evidence>